<dbReference type="EnsemblMetazoa" id="Aqu2.1.44426_001">
    <property type="protein sequence ID" value="Aqu2.1.44426_001"/>
    <property type="gene ID" value="Aqu2.1.44426"/>
</dbReference>
<dbReference type="AlphaFoldDB" id="A0A1X7VX13"/>
<evidence type="ECO:0000256" key="1">
    <source>
        <dbReference type="SAM" id="Phobius"/>
    </source>
</evidence>
<organism evidence="2">
    <name type="scientific">Amphimedon queenslandica</name>
    <name type="common">Sponge</name>
    <dbReference type="NCBI Taxonomy" id="400682"/>
    <lineage>
        <taxon>Eukaryota</taxon>
        <taxon>Metazoa</taxon>
        <taxon>Porifera</taxon>
        <taxon>Demospongiae</taxon>
        <taxon>Heteroscleromorpha</taxon>
        <taxon>Haplosclerida</taxon>
        <taxon>Niphatidae</taxon>
        <taxon>Amphimedon</taxon>
    </lineage>
</organism>
<keyword evidence="1" id="KW-0472">Membrane</keyword>
<name>A0A1X7VX13_AMPQE</name>
<accession>A0A1X7VX13</accession>
<feature type="transmembrane region" description="Helical" evidence="1">
    <location>
        <begin position="32"/>
        <end position="51"/>
    </location>
</feature>
<reference evidence="2" key="1">
    <citation type="submission" date="2017-05" db="UniProtKB">
        <authorList>
            <consortium name="EnsemblMetazoa"/>
        </authorList>
    </citation>
    <scope>IDENTIFICATION</scope>
</reference>
<keyword evidence="1" id="KW-0812">Transmembrane</keyword>
<evidence type="ECO:0000313" key="2">
    <source>
        <dbReference type="EnsemblMetazoa" id="Aqu2.1.44426_001"/>
    </source>
</evidence>
<keyword evidence="1" id="KW-1133">Transmembrane helix</keyword>
<protein>
    <submittedName>
        <fullName evidence="2">Uncharacterized protein</fullName>
    </submittedName>
</protein>
<sequence length="54" mass="6211">LHKTAQVRSQDCCKSFIFVLFSKYSSWNLKSISMMSSFYIFAALLLVLLFATPK</sequence>
<dbReference type="InParanoid" id="A0A1X7VX13"/>
<proteinExistence type="predicted"/>